<evidence type="ECO:0000259" key="5">
    <source>
        <dbReference type="PROSITE" id="PS50222"/>
    </source>
</evidence>
<dbReference type="SUPFAM" id="SSF47473">
    <property type="entry name" value="EF-hand"/>
    <property type="match status" value="1"/>
</dbReference>
<feature type="repeat" description="WD" evidence="4">
    <location>
        <begin position="385"/>
        <end position="411"/>
    </location>
</feature>
<feature type="repeat" description="WD" evidence="4">
    <location>
        <begin position="320"/>
        <end position="361"/>
    </location>
</feature>
<evidence type="ECO:0000256" key="4">
    <source>
        <dbReference type="PROSITE-ProRule" id="PRU00221"/>
    </source>
</evidence>
<gene>
    <name evidence="6" type="ORF">PBAH0796_LOCUS12434</name>
</gene>
<evidence type="ECO:0000256" key="1">
    <source>
        <dbReference type="ARBA" id="ARBA00022574"/>
    </source>
</evidence>
<proteinExistence type="predicted"/>
<dbReference type="GO" id="GO:0005509">
    <property type="term" value="F:calcium ion binding"/>
    <property type="evidence" value="ECO:0007669"/>
    <property type="project" value="InterPro"/>
</dbReference>
<evidence type="ECO:0000256" key="2">
    <source>
        <dbReference type="ARBA" id="ARBA00022737"/>
    </source>
</evidence>
<keyword evidence="1 4" id="KW-0853">WD repeat</keyword>
<name>A0A7S0A9I0_9DINO</name>
<dbReference type="AlphaFoldDB" id="A0A7S0A9I0"/>
<dbReference type="SUPFAM" id="SSF50978">
    <property type="entry name" value="WD40 repeat-like"/>
    <property type="match status" value="1"/>
</dbReference>
<evidence type="ECO:0000256" key="3">
    <source>
        <dbReference type="ARBA" id="ARBA00022837"/>
    </source>
</evidence>
<dbReference type="Pfam" id="PF00400">
    <property type="entry name" value="WD40"/>
    <property type="match status" value="2"/>
</dbReference>
<keyword evidence="2" id="KW-0677">Repeat</keyword>
<organism evidence="6">
    <name type="scientific">Pyrodinium bahamense</name>
    <dbReference type="NCBI Taxonomy" id="73915"/>
    <lineage>
        <taxon>Eukaryota</taxon>
        <taxon>Sar</taxon>
        <taxon>Alveolata</taxon>
        <taxon>Dinophyceae</taxon>
        <taxon>Gonyaulacales</taxon>
        <taxon>Pyrocystaceae</taxon>
        <taxon>Pyrodinium</taxon>
    </lineage>
</organism>
<dbReference type="PROSITE" id="PS50222">
    <property type="entry name" value="EF_HAND_2"/>
    <property type="match status" value="2"/>
</dbReference>
<feature type="domain" description="EF-hand" evidence="5">
    <location>
        <begin position="12"/>
        <end position="47"/>
    </location>
</feature>
<dbReference type="CDD" id="cd00051">
    <property type="entry name" value="EFh"/>
    <property type="match status" value="1"/>
</dbReference>
<dbReference type="InterPro" id="IPR011992">
    <property type="entry name" value="EF-hand-dom_pair"/>
</dbReference>
<dbReference type="Pfam" id="PF13499">
    <property type="entry name" value="EF-hand_7"/>
    <property type="match status" value="1"/>
</dbReference>
<dbReference type="InterPro" id="IPR001680">
    <property type="entry name" value="WD40_rpt"/>
</dbReference>
<accession>A0A7S0A9I0</accession>
<dbReference type="PROSITE" id="PS00678">
    <property type="entry name" value="WD_REPEATS_1"/>
    <property type="match status" value="1"/>
</dbReference>
<dbReference type="SMART" id="SM00054">
    <property type="entry name" value="EFh"/>
    <property type="match status" value="2"/>
</dbReference>
<dbReference type="InterPro" id="IPR036322">
    <property type="entry name" value="WD40_repeat_dom_sf"/>
</dbReference>
<dbReference type="Gene3D" id="2.130.10.10">
    <property type="entry name" value="YVTN repeat-like/Quinoprotein amine dehydrogenase"/>
    <property type="match status" value="2"/>
</dbReference>
<dbReference type="EMBL" id="HBEG01020614">
    <property type="protein sequence ID" value="CAD8357067.1"/>
    <property type="molecule type" value="Transcribed_RNA"/>
</dbReference>
<dbReference type="InterPro" id="IPR019775">
    <property type="entry name" value="WD40_repeat_CS"/>
</dbReference>
<dbReference type="InterPro" id="IPR018247">
    <property type="entry name" value="EF_Hand_1_Ca_BS"/>
</dbReference>
<dbReference type="PANTHER" id="PTHR19879">
    <property type="entry name" value="TRANSCRIPTION INITIATION FACTOR TFIID"/>
    <property type="match status" value="1"/>
</dbReference>
<dbReference type="PROSITE" id="PS50082">
    <property type="entry name" value="WD_REPEATS_2"/>
    <property type="match status" value="2"/>
</dbReference>
<keyword evidence="3" id="KW-0106">Calcium</keyword>
<reference evidence="6" key="1">
    <citation type="submission" date="2021-01" db="EMBL/GenBank/DDBJ databases">
        <authorList>
            <person name="Corre E."/>
            <person name="Pelletier E."/>
            <person name="Niang G."/>
            <person name="Scheremetjew M."/>
            <person name="Finn R."/>
            <person name="Kale V."/>
            <person name="Holt S."/>
            <person name="Cochrane G."/>
            <person name="Meng A."/>
            <person name="Brown T."/>
            <person name="Cohen L."/>
        </authorList>
    </citation>
    <scope>NUCLEOTIDE SEQUENCE</scope>
    <source>
        <strain evidence="6">Pbaha01</strain>
    </source>
</reference>
<sequence length="452" mass="48921">MEDSDSEDTPEDAYERVVAIFRQTDKNGDGLIDPTEFASVLQGLKPGVWTEQQVFKMFASADVNHDGCVNYEEFASWLYFGSVDQQAFCEALGTAVPTPPPEVEVTPSREAALVEGMLVLTSPTNAYDLPNERGTSLAVSLGGPHPRAACGLESGNIILFDIDSGQVLKRLDRPLASKRAQHPAVNAMRFSNNGKLLAVAADMLHIWYVGNAIHHGVAPGSHLGTLSHGRKDECTDCAWGEDDMTIVTAQGMTSKVWMLESPTPQQMRGKIKSTLCPKKPYHVHACCFTPGNEIISVGAHNQVAVWKDTGRGGWRTQPALGEHEGHVYRCTLSPCGTMLLTVSSDKRPCVWDLRRRRLLHRYVGHEAKVGVGEFDKNTKASALGDTTLIVTGSDDATARVWDVETGKCLAKVDAGSEVVGVALVSNASNPLTLCTLTADALQLWDLSAILAR</sequence>
<dbReference type="InterPro" id="IPR015943">
    <property type="entry name" value="WD40/YVTN_repeat-like_dom_sf"/>
</dbReference>
<dbReference type="Gene3D" id="1.10.238.10">
    <property type="entry name" value="EF-hand"/>
    <property type="match status" value="1"/>
</dbReference>
<dbReference type="PANTHER" id="PTHR19879:SF9">
    <property type="entry name" value="TRANSCRIPTION INITIATION FACTOR TFIID SUBUNIT 5"/>
    <property type="match status" value="1"/>
</dbReference>
<dbReference type="SMART" id="SM00320">
    <property type="entry name" value="WD40"/>
    <property type="match status" value="7"/>
</dbReference>
<dbReference type="PROSITE" id="PS00018">
    <property type="entry name" value="EF_HAND_1"/>
    <property type="match status" value="2"/>
</dbReference>
<protein>
    <recommendedName>
        <fullName evidence="5">EF-hand domain-containing protein</fullName>
    </recommendedName>
</protein>
<evidence type="ECO:0000313" key="6">
    <source>
        <dbReference type="EMBL" id="CAD8357067.1"/>
    </source>
</evidence>
<feature type="domain" description="EF-hand" evidence="5">
    <location>
        <begin position="49"/>
        <end position="84"/>
    </location>
</feature>
<dbReference type="InterPro" id="IPR002048">
    <property type="entry name" value="EF_hand_dom"/>
</dbReference>